<accession>A0A8B6EIW1</accession>
<reference evidence="4" key="1">
    <citation type="submission" date="2018-11" db="EMBL/GenBank/DDBJ databases">
        <authorList>
            <person name="Alioto T."/>
            <person name="Alioto T."/>
        </authorList>
    </citation>
    <scope>NUCLEOTIDE SEQUENCE</scope>
</reference>
<feature type="non-terminal residue" evidence="4">
    <location>
        <position position="1"/>
    </location>
</feature>
<evidence type="ECO:0000313" key="4">
    <source>
        <dbReference type="EMBL" id="VDI35629.1"/>
    </source>
</evidence>
<keyword evidence="2" id="KW-0732">Signal</keyword>
<comment type="caution">
    <text evidence="4">The sequence shown here is derived from an EMBL/GenBank/DDBJ whole genome shotgun (WGS) entry which is preliminary data.</text>
</comment>
<dbReference type="InterPro" id="IPR031569">
    <property type="entry name" value="ApeC"/>
</dbReference>
<feature type="signal peptide" evidence="2">
    <location>
        <begin position="1"/>
        <end position="16"/>
    </location>
</feature>
<dbReference type="EMBL" id="UYJE01005265">
    <property type="protein sequence ID" value="VDI35629.1"/>
    <property type="molecule type" value="Genomic_DNA"/>
</dbReference>
<dbReference type="AlphaFoldDB" id="A0A8B6EIW1"/>
<dbReference type="Pfam" id="PF16977">
    <property type="entry name" value="ApeC"/>
    <property type="match status" value="1"/>
</dbReference>
<protein>
    <recommendedName>
        <fullName evidence="3">Apextrin C-terminal domain-containing protein</fullName>
    </recommendedName>
</protein>
<feature type="region of interest" description="Disordered" evidence="1">
    <location>
        <begin position="45"/>
        <end position="66"/>
    </location>
</feature>
<name>A0A8B6EIW1_MYTGA</name>
<feature type="domain" description="Apextrin C-terminal" evidence="3">
    <location>
        <begin position="19"/>
        <end position="56"/>
    </location>
</feature>
<dbReference type="Proteomes" id="UP000596742">
    <property type="component" value="Unassembled WGS sequence"/>
</dbReference>
<evidence type="ECO:0000313" key="5">
    <source>
        <dbReference type="Proteomes" id="UP000596742"/>
    </source>
</evidence>
<evidence type="ECO:0000256" key="1">
    <source>
        <dbReference type="SAM" id="MobiDB-lite"/>
    </source>
</evidence>
<gene>
    <name evidence="4" type="ORF">MGAL_10B042562</name>
</gene>
<evidence type="ECO:0000259" key="3">
    <source>
        <dbReference type="Pfam" id="PF16977"/>
    </source>
</evidence>
<sequence length="66" mass="7445">MVNTCILFLVIASASAVSWPSGRYSLPRPKPEDGCPLGWRKGCRYQDNEDTHNRNSVTPNPGHHFY</sequence>
<organism evidence="4 5">
    <name type="scientific">Mytilus galloprovincialis</name>
    <name type="common">Mediterranean mussel</name>
    <dbReference type="NCBI Taxonomy" id="29158"/>
    <lineage>
        <taxon>Eukaryota</taxon>
        <taxon>Metazoa</taxon>
        <taxon>Spiralia</taxon>
        <taxon>Lophotrochozoa</taxon>
        <taxon>Mollusca</taxon>
        <taxon>Bivalvia</taxon>
        <taxon>Autobranchia</taxon>
        <taxon>Pteriomorphia</taxon>
        <taxon>Mytilida</taxon>
        <taxon>Mytiloidea</taxon>
        <taxon>Mytilidae</taxon>
        <taxon>Mytilinae</taxon>
        <taxon>Mytilus</taxon>
    </lineage>
</organism>
<feature type="chain" id="PRO_5032868593" description="Apextrin C-terminal domain-containing protein" evidence="2">
    <location>
        <begin position="17"/>
        <end position="66"/>
    </location>
</feature>
<dbReference type="OrthoDB" id="5954510at2759"/>
<keyword evidence="5" id="KW-1185">Reference proteome</keyword>
<evidence type="ECO:0000256" key="2">
    <source>
        <dbReference type="SAM" id="SignalP"/>
    </source>
</evidence>
<proteinExistence type="predicted"/>